<proteinExistence type="predicted"/>
<evidence type="ECO:0000313" key="2">
    <source>
        <dbReference type="EMBL" id="MBB5704063.1"/>
    </source>
</evidence>
<dbReference type="Proteomes" id="UP000555546">
    <property type="component" value="Unassembled WGS sequence"/>
</dbReference>
<comment type="caution">
    <text evidence="2">The sequence shown here is derived from an EMBL/GenBank/DDBJ whole genome shotgun (WGS) entry which is preliminary data.</text>
</comment>
<dbReference type="SUPFAM" id="SSF48452">
    <property type="entry name" value="TPR-like"/>
    <property type="match status" value="1"/>
</dbReference>
<keyword evidence="1" id="KW-0472">Membrane</keyword>
<evidence type="ECO:0000256" key="1">
    <source>
        <dbReference type="SAM" id="Phobius"/>
    </source>
</evidence>
<gene>
    <name evidence="2" type="ORF">FHS76_003978</name>
</gene>
<feature type="transmembrane region" description="Helical" evidence="1">
    <location>
        <begin position="414"/>
        <end position="432"/>
    </location>
</feature>
<dbReference type="InterPro" id="IPR019734">
    <property type="entry name" value="TPR_rpt"/>
</dbReference>
<reference evidence="2 3" key="1">
    <citation type="submission" date="2020-08" db="EMBL/GenBank/DDBJ databases">
        <title>Genomic Encyclopedia of Type Strains, Phase IV (KMG-IV): sequencing the most valuable type-strain genomes for metagenomic binning, comparative biology and taxonomic classification.</title>
        <authorList>
            <person name="Goeker M."/>
        </authorList>
    </citation>
    <scope>NUCLEOTIDE SEQUENCE [LARGE SCALE GENOMIC DNA]</scope>
    <source>
        <strain evidence="2 3">DSM 26944</strain>
    </source>
</reference>
<sequence length="491" mass="53911">MFSLTEHKSWNGYIGQKRSDTASLAAILGSMHVADAVTKSGRNIAAEIRQGNEAIMNEIAFASSEITAELRNIGGDLRSMGATLEWGFRDLLAEHHQMNQTLKDLLKTAKSPSQTWAFEQFDMARDAYARGLDKEALEFINNAINGYQSQTGNRLDHRFHFLKGNILLGNNKHHDPEVVDVKAAKQSFEDAARYAVGSEKKKVRLFAAEAYCHAAFAAYCLDDTESVLAHCAKALEIDGGLTEALYLQAKASVRRGDEDTTFAATRKALDLDPAYILKFSSDKDFASSKVIDLAEADYVSDRRSKTDTALQFYKELKAHANVEGPEPAELSVKDGEGVVETTMRIRNIGAACDHILSALHDRLSGEHDAESKKANVKQYRAEQAMKKQMSPALFAVIGAALAIFTTSAPSFTGYLFYIFIFTVGGAMLAKFLNKAIIENNQKEINLVAENLNHTDQKLSEQMQKAVALKNKIDEILGVSGRNRADGANSAA</sequence>
<dbReference type="SMART" id="SM00028">
    <property type="entry name" value="TPR"/>
    <property type="match status" value="2"/>
</dbReference>
<dbReference type="EMBL" id="JACIJG010000023">
    <property type="protein sequence ID" value="MBB5704063.1"/>
    <property type="molecule type" value="Genomic_DNA"/>
</dbReference>
<dbReference type="Gene3D" id="1.25.40.10">
    <property type="entry name" value="Tetratricopeptide repeat domain"/>
    <property type="match status" value="1"/>
</dbReference>
<keyword evidence="3" id="KW-1185">Reference proteome</keyword>
<evidence type="ECO:0000313" key="3">
    <source>
        <dbReference type="Proteomes" id="UP000555546"/>
    </source>
</evidence>
<keyword evidence="1" id="KW-0812">Transmembrane</keyword>
<accession>A0A7W9B0N1</accession>
<dbReference type="AlphaFoldDB" id="A0A7W9B0N1"/>
<organism evidence="2 3">
    <name type="scientific">Brucella daejeonensis</name>
    <dbReference type="NCBI Taxonomy" id="659015"/>
    <lineage>
        <taxon>Bacteria</taxon>
        <taxon>Pseudomonadati</taxon>
        <taxon>Pseudomonadota</taxon>
        <taxon>Alphaproteobacteria</taxon>
        <taxon>Hyphomicrobiales</taxon>
        <taxon>Brucellaceae</taxon>
        <taxon>Brucella/Ochrobactrum group</taxon>
        <taxon>Brucella</taxon>
    </lineage>
</organism>
<dbReference type="RefSeq" id="WP_183656944.1">
    <property type="nucleotide sequence ID" value="NZ_JACIJG010000023.1"/>
</dbReference>
<protein>
    <submittedName>
        <fullName evidence="2">Tetratricopeptide (TPR) repeat protein</fullName>
    </submittedName>
</protein>
<feature type="transmembrane region" description="Helical" evidence="1">
    <location>
        <begin position="389"/>
        <end position="408"/>
    </location>
</feature>
<dbReference type="InterPro" id="IPR011990">
    <property type="entry name" value="TPR-like_helical_dom_sf"/>
</dbReference>
<keyword evidence="1" id="KW-1133">Transmembrane helix</keyword>
<name>A0A7W9B0N1_9HYPH</name>